<keyword evidence="1 5" id="KW-0489">Methyltransferase</keyword>
<dbReference type="AlphaFoldDB" id="A0A238K7S1"/>
<dbReference type="GO" id="GO:0052915">
    <property type="term" value="F:23S rRNA (guanine(2445)-N(2))-methyltransferase activity"/>
    <property type="evidence" value="ECO:0007669"/>
    <property type="project" value="UniProtKB-EC"/>
</dbReference>
<evidence type="ECO:0000256" key="2">
    <source>
        <dbReference type="ARBA" id="ARBA00022679"/>
    </source>
</evidence>
<dbReference type="Proteomes" id="UP000207598">
    <property type="component" value="Unassembled WGS sequence"/>
</dbReference>
<feature type="domain" description="RlmL ferredoxin-like" evidence="4">
    <location>
        <begin position="24"/>
        <end position="79"/>
    </location>
</feature>
<evidence type="ECO:0000259" key="4">
    <source>
        <dbReference type="Pfam" id="PF22020"/>
    </source>
</evidence>
<sequence length="382" mass="40492">MGGGKDLPFAGKGRYDGAMDQTFEIFASAPPGLEPFLLDEVRQAGFAGAVAVPGGVTFQGGWAQVARANRELRGAGRILARFASFRAMHLAQLDKRSKKLDWAAMLRADVPVRVEATCRNSKIYHDRAARQRVEGAITATVGAPVLSEASDEAVRIMLRIEDDLAVFSVDTSGVPLHKRGHKEQVGKAPMRETLAALFLRACGYDGTQPVVDPMCGSGTFVIEAAEWAAGLAPGRSRAFGFQQLAVAVPEASPATARPVAQRFYGSDRDDGAIRMSQANAARAGVAELCTFTRAAVSDLQRPEGPPGLVMVNPPYGARIGNRKLLFALYGSLGAVLRERFGGWRLGMVTADGGLAKATGLPLEAGPPVAFGGLSVKLYQARL</sequence>
<keyword evidence="6" id="KW-1185">Reference proteome</keyword>
<dbReference type="EMBL" id="FXYF01000003">
    <property type="protein sequence ID" value="SMX38132.1"/>
    <property type="molecule type" value="Genomic_DNA"/>
</dbReference>
<dbReference type="EC" id="2.1.1.173" evidence="5"/>
<dbReference type="Pfam" id="PF22020">
    <property type="entry name" value="RlmL_1st"/>
    <property type="match status" value="1"/>
</dbReference>
<dbReference type="PANTHER" id="PTHR47313:SF1">
    <property type="entry name" value="RIBOSOMAL RNA LARGE SUBUNIT METHYLTRANSFERASE K_L"/>
    <property type="match status" value="1"/>
</dbReference>
<evidence type="ECO:0000313" key="6">
    <source>
        <dbReference type="Proteomes" id="UP000207598"/>
    </source>
</evidence>
<dbReference type="Pfam" id="PF01170">
    <property type="entry name" value="UPF0020"/>
    <property type="match status" value="1"/>
</dbReference>
<dbReference type="CDD" id="cd11715">
    <property type="entry name" value="THUMP_AdoMetMT"/>
    <property type="match status" value="1"/>
</dbReference>
<accession>A0A238K7S1</accession>
<reference evidence="5 6" key="1">
    <citation type="submission" date="2017-05" db="EMBL/GenBank/DDBJ databases">
        <authorList>
            <person name="Song R."/>
            <person name="Chenine A.L."/>
            <person name="Ruprecht R.M."/>
        </authorList>
    </citation>
    <scope>NUCLEOTIDE SEQUENCE [LARGE SCALE GENOMIC DNA]</scope>
    <source>
        <strain evidence="5 6">CECT 8898</strain>
    </source>
</reference>
<dbReference type="InterPro" id="IPR054170">
    <property type="entry name" value="RlmL_1st"/>
</dbReference>
<proteinExistence type="predicted"/>
<dbReference type="PANTHER" id="PTHR47313">
    <property type="entry name" value="RIBOSOMAL RNA LARGE SUBUNIT METHYLTRANSFERASE K/L"/>
    <property type="match status" value="1"/>
</dbReference>
<dbReference type="InterPro" id="IPR029063">
    <property type="entry name" value="SAM-dependent_MTases_sf"/>
</dbReference>
<protein>
    <submittedName>
        <fullName evidence="5">Ribosomal RNA large subunit methyltransferase L</fullName>
        <ecNumber evidence="5">2.1.1.173</ecNumber>
    </submittedName>
</protein>
<evidence type="ECO:0000313" key="5">
    <source>
        <dbReference type="EMBL" id="SMX38132.1"/>
    </source>
</evidence>
<organism evidence="5 6">
    <name type="scientific">Maliponia aquimaris</name>
    <dbReference type="NCBI Taxonomy" id="1673631"/>
    <lineage>
        <taxon>Bacteria</taxon>
        <taxon>Pseudomonadati</taxon>
        <taxon>Pseudomonadota</taxon>
        <taxon>Alphaproteobacteria</taxon>
        <taxon>Rhodobacterales</taxon>
        <taxon>Paracoccaceae</taxon>
        <taxon>Maliponia</taxon>
    </lineage>
</organism>
<dbReference type="PROSITE" id="PS01261">
    <property type="entry name" value="UPF0020"/>
    <property type="match status" value="1"/>
</dbReference>
<name>A0A238K7S1_9RHOB</name>
<feature type="domain" description="Ribosomal RNA large subunit methyltransferase K/L-like methyltransferase" evidence="3">
    <location>
        <begin position="179"/>
        <end position="357"/>
    </location>
</feature>
<dbReference type="SUPFAM" id="SSF53335">
    <property type="entry name" value="S-adenosyl-L-methionine-dependent methyltransferases"/>
    <property type="match status" value="1"/>
</dbReference>
<dbReference type="InterPro" id="IPR053943">
    <property type="entry name" value="RlmKL-like_Mtase_CS"/>
</dbReference>
<dbReference type="RefSeq" id="WP_245853269.1">
    <property type="nucleotide sequence ID" value="NZ_FXYF01000003.1"/>
</dbReference>
<dbReference type="Gene3D" id="3.30.2130.30">
    <property type="match status" value="1"/>
</dbReference>
<dbReference type="GO" id="GO:0070043">
    <property type="term" value="F:rRNA (guanine-N7-)-methyltransferase activity"/>
    <property type="evidence" value="ECO:0007669"/>
    <property type="project" value="TreeGrafter"/>
</dbReference>
<keyword evidence="2 5" id="KW-0808">Transferase</keyword>
<gene>
    <name evidence="5" type="primary">rlmL</name>
    <name evidence="5" type="ORF">MAA8898_01392</name>
</gene>
<dbReference type="Gene3D" id="3.40.50.150">
    <property type="entry name" value="Vaccinia Virus protein VP39"/>
    <property type="match status" value="1"/>
</dbReference>
<evidence type="ECO:0000259" key="3">
    <source>
        <dbReference type="Pfam" id="PF01170"/>
    </source>
</evidence>
<dbReference type="InterPro" id="IPR000241">
    <property type="entry name" value="RlmKL-like_Mtase"/>
</dbReference>
<evidence type="ECO:0000256" key="1">
    <source>
        <dbReference type="ARBA" id="ARBA00022603"/>
    </source>
</evidence>